<evidence type="ECO:0000256" key="13">
    <source>
        <dbReference type="PROSITE-ProRule" id="PRU10141"/>
    </source>
</evidence>
<dbReference type="PROSITE" id="PS00107">
    <property type="entry name" value="PROTEIN_KINASE_ATP"/>
    <property type="match status" value="1"/>
</dbReference>
<evidence type="ECO:0000256" key="3">
    <source>
        <dbReference type="ARBA" id="ARBA00022490"/>
    </source>
</evidence>
<keyword evidence="9 13" id="KW-0067">ATP-binding</keyword>
<gene>
    <name evidence="17" type="ORF">SVIM_LOCUS204423</name>
</gene>
<dbReference type="InterPro" id="IPR001245">
    <property type="entry name" value="Ser-Thr/Tyr_kinase_cat_dom"/>
</dbReference>
<evidence type="ECO:0000259" key="16">
    <source>
        <dbReference type="PROSITE" id="PS50011"/>
    </source>
</evidence>
<keyword evidence="4 14" id="KW-0723">Serine/threonine-protein kinase</keyword>
<dbReference type="InterPro" id="IPR017441">
    <property type="entry name" value="Protein_kinase_ATP_BS"/>
</dbReference>
<dbReference type="PANTHER" id="PTHR47987">
    <property type="entry name" value="OS08G0249100 PROTEIN"/>
    <property type="match status" value="1"/>
</dbReference>
<dbReference type="SMART" id="SM00220">
    <property type="entry name" value="S_TKc"/>
    <property type="match status" value="1"/>
</dbReference>
<feature type="binding site" evidence="13">
    <location>
        <position position="185"/>
    </location>
    <ligand>
        <name>ATP</name>
        <dbReference type="ChEBI" id="CHEBI:30616"/>
    </ligand>
</feature>
<keyword evidence="5" id="KW-0597">Phosphoprotein</keyword>
<keyword evidence="6" id="KW-0808">Transferase</keyword>
<dbReference type="FunFam" id="3.30.200.20:FF:000558">
    <property type="entry name" value="Receptor-like cytosolic serine/threonine-protein kinase RBK1"/>
    <property type="match status" value="1"/>
</dbReference>
<dbReference type="Gene3D" id="1.10.510.10">
    <property type="entry name" value="Transferase(Phosphotransferase) domain 1"/>
    <property type="match status" value="1"/>
</dbReference>
<evidence type="ECO:0000256" key="10">
    <source>
        <dbReference type="ARBA" id="ARBA00047899"/>
    </source>
</evidence>
<evidence type="ECO:0000313" key="17">
    <source>
        <dbReference type="EMBL" id="VFU37994.1"/>
    </source>
</evidence>
<protein>
    <recommendedName>
        <fullName evidence="2">non-specific serine/threonine protein kinase</fullName>
        <ecNumber evidence="2">2.7.11.1</ecNumber>
    </recommendedName>
</protein>
<evidence type="ECO:0000256" key="1">
    <source>
        <dbReference type="ARBA" id="ARBA00004496"/>
    </source>
</evidence>
<dbReference type="InterPro" id="IPR046958">
    <property type="entry name" value="RBK1/2/STUNTED"/>
</dbReference>
<dbReference type="GO" id="GO:0004674">
    <property type="term" value="F:protein serine/threonine kinase activity"/>
    <property type="evidence" value="ECO:0007669"/>
    <property type="project" value="UniProtKB-KW"/>
</dbReference>
<comment type="subunit">
    <text evidence="12">Interacts with ARAC5 and ARAC10.</text>
</comment>
<comment type="similarity">
    <text evidence="14">Belongs to the protein kinase superfamily.</text>
</comment>
<evidence type="ECO:0000256" key="11">
    <source>
        <dbReference type="ARBA" id="ARBA00048679"/>
    </source>
</evidence>
<reference evidence="17" key="1">
    <citation type="submission" date="2019-03" db="EMBL/GenBank/DDBJ databases">
        <authorList>
            <person name="Mank J."/>
            <person name="Almeida P."/>
        </authorList>
    </citation>
    <scope>NUCLEOTIDE SEQUENCE</scope>
    <source>
        <strain evidence="17">78183</strain>
    </source>
</reference>
<dbReference type="InterPro" id="IPR000719">
    <property type="entry name" value="Prot_kinase_dom"/>
</dbReference>
<dbReference type="FunFam" id="1.10.510.10:FF:000335">
    <property type="entry name" value="receptor-like cytosolic serine/threonine-protein kinase RBK2"/>
    <property type="match status" value="1"/>
</dbReference>
<dbReference type="Gene3D" id="3.30.200.20">
    <property type="entry name" value="Phosphorylase Kinase, domain 1"/>
    <property type="match status" value="1"/>
</dbReference>
<evidence type="ECO:0000256" key="15">
    <source>
        <dbReference type="SAM" id="MobiDB-lite"/>
    </source>
</evidence>
<evidence type="ECO:0000256" key="8">
    <source>
        <dbReference type="ARBA" id="ARBA00022777"/>
    </source>
</evidence>
<evidence type="ECO:0000256" key="7">
    <source>
        <dbReference type="ARBA" id="ARBA00022741"/>
    </source>
</evidence>
<evidence type="ECO:0000256" key="14">
    <source>
        <dbReference type="RuleBase" id="RU000304"/>
    </source>
</evidence>
<comment type="catalytic activity">
    <reaction evidence="11">
        <text>L-seryl-[protein] + ATP = O-phospho-L-seryl-[protein] + ADP + H(+)</text>
        <dbReference type="Rhea" id="RHEA:17989"/>
        <dbReference type="Rhea" id="RHEA-COMP:9863"/>
        <dbReference type="Rhea" id="RHEA-COMP:11604"/>
        <dbReference type="ChEBI" id="CHEBI:15378"/>
        <dbReference type="ChEBI" id="CHEBI:29999"/>
        <dbReference type="ChEBI" id="CHEBI:30616"/>
        <dbReference type="ChEBI" id="CHEBI:83421"/>
        <dbReference type="ChEBI" id="CHEBI:456216"/>
        <dbReference type="EC" id="2.7.11.1"/>
    </reaction>
</comment>
<feature type="compositionally biased region" description="Low complexity" evidence="15">
    <location>
        <begin position="50"/>
        <end position="63"/>
    </location>
</feature>
<evidence type="ECO:0000256" key="4">
    <source>
        <dbReference type="ARBA" id="ARBA00022527"/>
    </source>
</evidence>
<dbReference type="GO" id="GO:0051020">
    <property type="term" value="F:GTPase binding"/>
    <property type="evidence" value="ECO:0007669"/>
    <property type="project" value="UniProtKB-ARBA"/>
</dbReference>
<comment type="subcellular location">
    <subcellularLocation>
        <location evidence="1">Cytoplasm</location>
    </subcellularLocation>
</comment>
<proteinExistence type="inferred from homology"/>
<feature type="domain" description="Protein kinase" evidence="16">
    <location>
        <begin position="156"/>
        <end position="441"/>
    </location>
</feature>
<keyword evidence="3" id="KW-0963">Cytoplasm</keyword>
<keyword evidence="8" id="KW-0418">Kinase</keyword>
<evidence type="ECO:0000256" key="6">
    <source>
        <dbReference type="ARBA" id="ARBA00022679"/>
    </source>
</evidence>
<organism evidence="17">
    <name type="scientific">Salix viminalis</name>
    <name type="common">Common osier</name>
    <name type="synonym">Basket willow</name>
    <dbReference type="NCBI Taxonomy" id="40686"/>
    <lineage>
        <taxon>Eukaryota</taxon>
        <taxon>Viridiplantae</taxon>
        <taxon>Streptophyta</taxon>
        <taxon>Embryophyta</taxon>
        <taxon>Tracheophyta</taxon>
        <taxon>Spermatophyta</taxon>
        <taxon>Magnoliopsida</taxon>
        <taxon>eudicotyledons</taxon>
        <taxon>Gunneridae</taxon>
        <taxon>Pentapetalae</taxon>
        <taxon>rosids</taxon>
        <taxon>fabids</taxon>
        <taxon>Malpighiales</taxon>
        <taxon>Salicaceae</taxon>
        <taxon>Saliceae</taxon>
        <taxon>Salix</taxon>
    </lineage>
</organism>
<evidence type="ECO:0000256" key="9">
    <source>
        <dbReference type="ARBA" id="ARBA00022840"/>
    </source>
</evidence>
<dbReference type="PROSITE" id="PS50011">
    <property type="entry name" value="PROTEIN_KINASE_DOM"/>
    <property type="match status" value="1"/>
</dbReference>
<evidence type="ECO:0000256" key="12">
    <source>
        <dbReference type="ARBA" id="ARBA00063228"/>
    </source>
</evidence>
<keyword evidence="7 13" id="KW-0547">Nucleotide-binding</keyword>
<dbReference type="EMBL" id="CAADRP010001335">
    <property type="protein sequence ID" value="VFU37994.1"/>
    <property type="molecule type" value="Genomic_DNA"/>
</dbReference>
<feature type="compositionally biased region" description="Acidic residues" evidence="15">
    <location>
        <begin position="1"/>
        <end position="18"/>
    </location>
</feature>
<dbReference type="InterPro" id="IPR011009">
    <property type="entry name" value="Kinase-like_dom_sf"/>
</dbReference>
<accession>A0A6N2LL15</accession>
<dbReference type="GO" id="GO:0005524">
    <property type="term" value="F:ATP binding"/>
    <property type="evidence" value="ECO:0007669"/>
    <property type="project" value="UniProtKB-UniRule"/>
</dbReference>
<dbReference type="PANTHER" id="PTHR47987:SF7">
    <property type="entry name" value="PROTEIN KINASE SUPERFAMILY PROTEIN"/>
    <property type="match status" value="1"/>
</dbReference>
<comment type="catalytic activity">
    <reaction evidence="10">
        <text>L-threonyl-[protein] + ATP = O-phospho-L-threonyl-[protein] + ADP + H(+)</text>
        <dbReference type="Rhea" id="RHEA:46608"/>
        <dbReference type="Rhea" id="RHEA-COMP:11060"/>
        <dbReference type="Rhea" id="RHEA-COMP:11605"/>
        <dbReference type="ChEBI" id="CHEBI:15378"/>
        <dbReference type="ChEBI" id="CHEBI:30013"/>
        <dbReference type="ChEBI" id="CHEBI:30616"/>
        <dbReference type="ChEBI" id="CHEBI:61977"/>
        <dbReference type="ChEBI" id="CHEBI:456216"/>
        <dbReference type="EC" id="2.7.11.1"/>
    </reaction>
</comment>
<dbReference type="SUPFAM" id="SSF56112">
    <property type="entry name" value="Protein kinase-like (PK-like)"/>
    <property type="match status" value="1"/>
</dbReference>
<name>A0A6N2LL15_SALVM</name>
<evidence type="ECO:0000256" key="2">
    <source>
        <dbReference type="ARBA" id="ARBA00012513"/>
    </source>
</evidence>
<evidence type="ECO:0000256" key="5">
    <source>
        <dbReference type="ARBA" id="ARBA00022553"/>
    </source>
</evidence>
<feature type="region of interest" description="Disordered" evidence="15">
    <location>
        <begin position="1"/>
        <end position="72"/>
    </location>
</feature>
<sequence>MALEESETQESPEMETTDDTSKKTEPPILENPSPRCVLEIPISGTDSDHSSSSSNSSCSSGSTEKVASERTGIVRESSGIQWRQILDSFKKKSARRFSVIPLISTYETITKKNLRRKLARIQHSADVFIDCEGIMAPKPSWRNFDYLELEAATDNFSSENLIGEGGHAKVYKGCLSDGQVVAVKKLMKTEKQEEDRVGDFLSELGIIAHINHPNAARLLGFSIDCGLHLVLEFLPHGSLASVLHGGVSTERLGDSGGSDCLEWKKRFKVALGIAEGLQYLHHDCPRRIIHRDIKASNILLNSNFEAQISDFGLAKWLPENWIHHIVFPIEGTFGYLAPEYFMHGIVDEKTDVFAYGVLLLEIITGRRAVDSSRQSLVMWAKPLLEANNAKDLADPRLGDEYDPVEMKHAMFTASMCIHHLPNMRPHMTRVVQLLRGEEASVELKQKKSGGRTVLLDGCDVQDYTCTTYLNDLNRHMQLVME</sequence>
<dbReference type="Pfam" id="PF07714">
    <property type="entry name" value="PK_Tyr_Ser-Thr"/>
    <property type="match status" value="1"/>
</dbReference>
<dbReference type="GO" id="GO:0005737">
    <property type="term" value="C:cytoplasm"/>
    <property type="evidence" value="ECO:0007669"/>
    <property type="project" value="UniProtKB-SubCell"/>
</dbReference>
<dbReference type="PROSITE" id="PS00108">
    <property type="entry name" value="PROTEIN_KINASE_ST"/>
    <property type="match status" value="1"/>
</dbReference>
<dbReference type="EC" id="2.7.11.1" evidence="2"/>
<dbReference type="AlphaFoldDB" id="A0A6N2LL15"/>
<dbReference type="InterPro" id="IPR008271">
    <property type="entry name" value="Ser/Thr_kinase_AS"/>
</dbReference>